<gene>
    <name evidence="1" type="ORF">JOE69_000444</name>
</gene>
<dbReference type="RefSeq" id="WP_309795723.1">
    <property type="nucleotide sequence ID" value="NZ_BAAAHY010000006.1"/>
</dbReference>
<keyword evidence="2" id="KW-1185">Reference proteome</keyword>
<name>A0ABU1J9S4_9MICC</name>
<organism evidence="1 2">
    <name type="scientific">Arthrobacter russicus</name>
    <dbReference type="NCBI Taxonomy" id="172040"/>
    <lineage>
        <taxon>Bacteria</taxon>
        <taxon>Bacillati</taxon>
        <taxon>Actinomycetota</taxon>
        <taxon>Actinomycetes</taxon>
        <taxon>Micrococcales</taxon>
        <taxon>Micrococcaceae</taxon>
        <taxon>Arthrobacter</taxon>
    </lineage>
</organism>
<proteinExistence type="predicted"/>
<evidence type="ECO:0000313" key="1">
    <source>
        <dbReference type="EMBL" id="MDR6268206.1"/>
    </source>
</evidence>
<dbReference type="Proteomes" id="UP001185069">
    <property type="component" value="Unassembled WGS sequence"/>
</dbReference>
<dbReference type="InterPro" id="IPR021412">
    <property type="entry name" value="DUF3052"/>
</dbReference>
<reference evidence="1 2" key="1">
    <citation type="submission" date="2023-07" db="EMBL/GenBank/DDBJ databases">
        <title>Sequencing the genomes of 1000 actinobacteria strains.</title>
        <authorList>
            <person name="Klenk H.-P."/>
        </authorList>
    </citation>
    <scope>NUCLEOTIDE SEQUENCE [LARGE SCALE GENOMIC DNA]</scope>
    <source>
        <strain evidence="1 2">DSM 14555</strain>
    </source>
</reference>
<dbReference type="EMBL" id="JAVDQF010000001">
    <property type="protein sequence ID" value="MDR6268206.1"/>
    <property type="molecule type" value="Genomic_DNA"/>
</dbReference>
<accession>A0ABU1J9S4</accession>
<evidence type="ECO:0008006" key="3">
    <source>
        <dbReference type="Google" id="ProtNLM"/>
    </source>
</evidence>
<evidence type="ECO:0000313" key="2">
    <source>
        <dbReference type="Proteomes" id="UP001185069"/>
    </source>
</evidence>
<protein>
    <recommendedName>
        <fullName evidence="3">DUF3052 domain-containing protein</fullName>
    </recommendedName>
</protein>
<sequence>MGEAETGTEDNVAVRLGFKEGDLVQEFGYDEDIDFDLRADVEDLIGSDLIEEEDHEVVDAVLLWHRADDGDLVDVLMDVVTSLEDGGVIWVLSPKSGRDGYLPPAEIQEAAPTAGLHVTSSVGVSDDWAATRLVPRKNK</sequence>
<comment type="caution">
    <text evidence="1">The sequence shown here is derived from an EMBL/GenBank/DDBJ whole genome shotgun (WGS) entry which is preliminary data.</text>
</comment>
<dbReference type="Pfam" id="PF11253">
    <property type="entry name" value="DUF3052"/>
    <property type="match status" value="1"/>
</dbReference>